<feature type="region of interest" description="Disordered" evidence="1">
    <location>
        <begin position="14"/>
        <end position="33"/>
    </location>
</feature>
<dbReference type="EMBL" id="CAMXCT030006689">
    <property type="protein sequence ID" value="CAL4805632.1"/>
    <property type="molecule type" value="Genomic_DNA"/>
</dbReference>
<evidence type="ECO:0000256" key="2">
    <source>
        <dbReference type="SAM" id="Phobius"/>
    </source>
</evidence>
<evidence type="ECO:0000313" key="5">
    <source>
        <dbReference type="Proteomes" id="UP001152797"/>
    </source>
</evidence>
<protein>
    <submittedName>
        <fullName evidence="3">Uncharacterized protein</fullName>
    </submittedName>
</protein>
<keyword evidence="2" id="KW-0812">Transmembrane</keyword>
<name>A0A9P1GP25_9DINO</name>
<evidence type="ECO:0000256" key="1">
    <source>
        <dbReference type="SAM" id="MobiDB-lite"/>
    </source>
</evidence>
<evidence type="ECO:0000313" key="3">
    <source>
        <dbReference type="EMBL" id="CAI4018320.1"/>
    </source>
</evidence>
<keyword evidence="2" id="KW-0472">Membrane</keyword>
<reference evidence="3" key="1">
    <citation type="submission" date="2022-10" db="EMBL/GenBank/DDBJ databases">
        <authorList>
            <person name="Chen Y."/>
            <person name="Dougan E. K."/>
            <person name="Chan C."/>
            <person name="Rhodes N."/>
            <person name="Thang M."/>
        </authorList>
    </citation>
    <scope>NUCLEOTIDE SEQUENCE</scope>
</reference>
<sequence length="450" mass="51289">MAYHAVHAVVSEVDREDRDPLMNNEDDDEPKSHWLKVPMSKTSALSVTENFVKKSNWFRSRKQRQLLEQMAQPQPLTGNIYRYMAALVNVAMGQDPGPDPTNPTSDVSSGCCSRCSCCSCSNCCGCCHCGKCLSSSWWRLTPGSILTVMMIQLIAPVSICYSHVKRLDWQSTHFGLGHESGIEFWLGRCLAALFLFGFAGFLRVHLGEEIHADRKMRLLIMKDVRLGQLMGRAHHWMTVGRIMNFSVSFFCLIAMWLVFHVSSEPKDVVYDSMGLAFIIKLDNVAGDMGVIGPAQWDEDVLGIYWTLVMGSAASEKHEKEERTEAHEVSATIRNLLMKKAVRIYNQKMKHEKSEEASGTRRHKEARLPDRNWDDMTWFVPDPEEGQVNFNEVFHHPAVQEYVQSEDFVNYIYSKLGKERAIADQLGLAFIRIFQYIGPITFFFIQIARKA</sequence>
<feature type="transmembrane region" description="Helical" evidence="2">
    <location>
        <begin position="145"/>
        <end position="164"/>
    </location>
</feature>
<organism evidence="3">
    <name type="scientific">Cladocopium goreaui</name>
    <dbReference type="NCBI Taxonomy" id="2562237"/>
    <lineage>
        <taxon>Eukaryota</taxon>
        <taxon>Sar</taxon>
        <taxon>Alveolata</taxon>
        <taxon>Dinophyceae</taxon>
        <taxon>Suessiales</taxon>
        <taxon>Symbiodiniaceae</taxon>
        <taxon>Cladocopium</taxon>
    </lineage>
</organism>
<dbReference type="AlphaFoldDB" id="A0A9P1GP25"/>
<evidence type="ECO:0000313" key="4">
    <source>
        <dbReference type="EMBL" id="CAL1171695.1"/>
    </source>
</evidence>
<dbReference type="OrthoDB" id="492828at2759"/>
<dbReference type="EMBL" id="CAMXCT010006689">
    <property type="protein sequence ID" value="CAI4018320.1"/>
    <property type="molecule type" value="Genomic_DNA"/>
</dbReference>
<dbReference type="EMBL" id="CAMXCT020006689">
    <property type="protein sequence ID" value="CAL1171695.1"/>
    <property type="molecule type" value="Genomic_DNA"/>
</dbReference>
<feature type="transmembrane region" description="Helical" evidence="2">
    <location>
        <begin position="184"/>
        <end position="206"/>
    </location>
</feature>
<feature type="transmembrane region" description="Helical" evidence="2">
    <location>
        <begin position="242"/>
        <end position="259"/>
    </location>
</feature>
<keyword evidence="2" id="KW-1133">Transmembrane helix</keyword>
<comment type="caution">
    <text evidence="3">The sequence shown here is derived from an EMBL/GenBank/DDBJ whole genome shotgun (WGS) entry which is preliminary data.</text>
</comment>
<proteinExistence type="predicted"/>
<dbReference type="Proteomes" id="UP001152797">
    <property type="component" value="Unassembled WGS sequence"/>
</dbReference>
<keyword evidence="5" id="KW-1185">Reference proteome</keyword>
<reference evidence="4" key="2">
    <citation type="submission" date="2024-04" db="EMBL/GenBank/DDBJ databases">
        <authorList>
            <person name="Chen Y."/>
            <person name="Shah S."/>
            <person name="Dougan E. K."/>
            <person name="Thang M."/>
            <person name="Chan C."/>
        </authorList>
    </citation>
    <scope>NUCLEOTIDE SEQUENCE [LARGE SCALE GENOMIC DNA]</scope>
</reference>
<gene>
    <name evidence="3" type="ORF">C1SCF055_LOCUS42896</name>
</gene>
<accession>A0A9P1GP25</accession>